<feature type="compositionally biased region" description="Polar residues" evidence="1">
    <location>
        <begin position="67"/>
        <end position="83"/>
    </location>
</feature>
<protein>
    <submittedName>
        <fullName evidence="2">Uncharacterized protein</fullName>
    </submittedName>
</protein>
<reference evidence="2 3" key="1">
    <citation type="journal article" date="2015" name="Genome Biol. Evol.">
        <title>Phylogenomic analyses indicate that early fungi evolved digesting cell walls of algal ancestors of land plants.</title>
        <authorList>
            <person name="Chang Y."/>
            <person name="Wang S."/>
            <person name="Sekimoto S."/>
            <person name="Aerts A.L."/>
            <person name="Choi C."/>
            <person name="Clum A."/>
            <person name="LaButti K.M."/>
            <person name="Lindquist E.A."/>
            <person name="Yee Ngan C."/>
            <person name="Ohm R.A."/>
            <person name="Salamov A.A."/>
            <person name="Grigoriev I.V."/>
            <person name="Spatafora J.W."/>
            <person name="Berbee M.L."/>
        </authorList>
    </citation>
    <scope>NUCLEOTIDE SEQUENCE [LARGE SCALE GENOMIC DNA]</scope>
    <source>
        <strain evidence="2 3">NRRL 28638</strain>
    </source>
</reference>
<feature type="region of interest" description="Disordered" evidence="1">
    <location>
        <begin position="127"/>
        <end position="147"/>
    </location>
</feature>
<dbReference type="EMBL" id="KQ965082">
    <property type="protein sequence ID" value="KXN64899.1"/>
    <property type="molecule type" value="Genomic_DNA"/>
</dbReference>
<dbReference type="AlphaFoldDB" id="A0A137NQ73"/>
<evidence type="ECO:0000313" key="2">
    <source>
        <dbReference type="EMBL" id="KXN64899.1"/>
    </source>
</evidence>
<sequence length="226" mass="25162">MFGYSLLGGYKIGIVNEDNSYYLSIASKDFEYQFNCYEGKKNKAKKLAKNPMSVNELNKKVDESESQDVVNATESEVSNSSAISELKGDVELSEQLDEVQLETENAPYIPLSDDEEDNYLSDSTLYSSNLSESEDSDNEKSKTRKNGHKLTYFLPDLQENESEVQDSTPLGGNLVGVGVGSTRKKPKATWRTLGCPHGNQSTSPSHYDKEQTFQFCHLCLQGLLPV</sequence>
<gene>
    <name evidence="2" type="ORF">CONCODRAFT_74562</name>
</gene>
<evidence type="ECO:0000256" key="1">
    <source>
        <dbReference type="SAM" id="MobiDB-lite"/>
    </source>
</evidence>
<proteinExistence type="predicted"/>
<dbReference type="Proteomes" id="UP000070444">
    <property type="component" value="Unassembled WGS sequence"/>
</dbReference>
<feature type="region of interest" description="Disordered" evidence="1">
    <location>
        <begin position="57"/>
        <end position="88"/>
    </location>
</feature>
<organism evidence="2 3">
    <name type="scientific">Conidiobolus coronatus (strain ATCC 28846 / CBS 209.66 / NRRL 28638)</name>
    <name type="common">Delacroixia coronata</name>
    <dbReference type="NCBI Taxonomy" id="796925"/>
    <lineage>
        <taxon>Eukaryota</taxon>
        <taxon>Fungi</taxon>
        <taxon>Fungi incertae sedis</taxon>
        <taxon>Zoopagomycota</taxon>
        <taxon>Entomophthoromycotina</taxon>
        <taxon>Entomophthoromycetes</taxon>
        <taxon>Entomophthorales</taxon>
        <taxon>Ancylistaceae</taxon>
        <taxon>Conidiobolus</taxon>
    </lineage>
</organism>
<name>A0A137NQ73_CONC2</name>
<evidence type="ECO:0000313" key="3">
    <source>
        <dbReference type="Proteomes" id="UP000070444"/>
    </source>
</evidence>
<keyword evidence="3" id="KW-1185">Reference proteome</keyword>
<accession>A0A137NQ73</accession>